<evidence type="ECO:0008006" key="4">
    <source>
        <dbReference type="Google" id="ProtNLM"/>
    </source>
</evidence>
<feature type="region of interest" description="Disordered" evidence="1">
    <location>
        <begin position="23"/>
        <end position="48"/>
    </location>
</feature>
<dbReference type="Gene3D" id="1.25.40.10">
    <property type="entry name" value="Tetratricopeptide repeat domain"/>
    <property type="match status" value="1"/>
</dbReference>
<organism evidence="2 3">
    <name type="scientific">Cephalotus follicularis</name>
    <name type="common">Albany pitcher plant</name>
    <dbReference type="NCBI Taxonomy" id="3775"/>
    <lineage>
        <taxon>Eukaryota</taxon>
        <taxon>Viridiplantae</taxon>
        <taxon>Streptophyta</taxon>
        <taxon>Embryophyta</taxon>
        <taxon>Tracheophyta</taxon>
        <taxon>Spermatophyta</taxon>
        <taxon>Magnoliopsida</taxon>
        <taxon>eudicotyledons</taxon>
        <taxon>Gunneridae</taxon>
        <taxon>Pentapetalae</taxon>
        <taxon>rosids</taxon>
        <taxon>fabids</taxon>
        <taxon>Oxalidales</taxon>
        <taxon>Cephalotaceae</taxon>
        <taxon>Cephalotus</taxon>
    </lineage>
</organism>
<dbReference type="InterPro" id="IPR011990">
    <property type="entry name" value="TPR-like_helical_dom_sf"/>
</dbReference>
<evidence type="ECO:0000313" key="2">
    <source>
        <dbReference type="EMBL" id="GAV62457.1"/>
    </source>
</evidence>
<gene>
    <name evidence="2" type="ORF">CFOL_v3_05980</name>
</gene>
<dbReference type="OrthoDB" id="2384430at2759"/>
<feature type="compositionally biased region" description="Basic residues" evidence="1">
    <location>
        <begin position="28"/>
        <end position="37"/>
    </location>
</feature>
<sequence length="153" mass="17072">MGKSLPLTTTKLQEFAKVISSSSGRLQRVPKHTKPIPRSRVSAPKSVKPSGLRVNSELVKLNVELQDRFPLSHVFSDCEKQWFEDALKEKAGDFAMQVLVGQMYCSGYGVPRDAKKGHMWIARASKSRASVWKVSNKHPGYNASDLESDELRG</sequence>
<dbReference type="InParanoid" id="A0A1Q3B381"/>
<evidence type="ECO:0000256" key="1">
    <source>
        <dbReference type="SAM" id="MobiDB-lite"/>
    </source>
</evidence>
<keyword evidence="3" id="KW-1185">Reference proteome</keyword>
<accession>A0A1Q3B381</accession>
<dbReference type="STRING" id="3775.A0A1Q3B381"/>
<dbReference type="PANTHER" id="PTHR36792:SF5">
    <property type="entry name" value="SEL1 REPEAT PROTEIN"/>
    <property type="match status" value="1"/>
</dbReference>
<reference evidence="3" key="1">
    <citation type="submission" date="2016-04" db="EMBL/GenBank/DDBJ databases">
        <title>Cephalotus genome sequencing.</title>
        <authorList>
            <person name="Fukushima K."/>
            <person name="Hasebe M."/>
            <person name="Fang X."/>
        </authorList>
    </citation>
    <scope>NUCLEOTIDE SEQUENCE [LARGE SCALE GENOMIC DNA]</scope>
    <source>
        <strain evidence="3">cv. St1</strain>
    </source>
</reference>
<dbReference type="Proteomes" id="UP000187406">
    <property type="component" value="Unassembled WGS sequence"/>
</dbReference>
<proteinExistence type="predicted"/>
<protein>
    <recommendedName>
        <fullName evidence="4">Sel1 domain-containing protein</fullName>
    </recommendedName>
</protein>
<name>A0A1Q3B381_CEPFO</name>
<dbReference type="EMBL" id="BDDD01000258">
    <property type="protein sequence ID" value="GAV62457.1"/>
    <property type="molecule type" value="Genomic_DNA"/>
</dbReference>
<dbReference type="PANTHER" id="PTHR36792">
    <property type="entry name" value="EXPRESSED PROTEIN"/>
    <property type="match status" value="1"/>
</dbReference>
<dbReference type="AlphaFoldDB" id="A0A1Q3B381"/>
<comment type="caution">
    <text evidence="2">The sequence shown here is derived from an EMBL/GenBank/DDBJ whole genome shotgun (WGS) entry which is preliminary data.</text>
</comment>
<evidence type="ECO:0000313" key="3">
    <source>
        <dbReference type="Proteomes" id="UP000187406"/>
    </source>
</evidence>